<dbReference type="InterPro" id="IPR011049">
    <property type="entry name" value="Serralysin-like_metalloprot_C"/>
</dbReference>
<organism evidence="2 3">
    <name type="scientific">Rhodoblastus acidophilus</name>
    <name type="common">Rhodopseudomonas acidophila</name>
    <dbReference type="NCBI Taxonomy" id="1074"/>
    <lineage>
        <taxon>Bacteria</taxon>
        <taxon>Pseudomonadati</taxon>
        <taxon>Pseudomonadota</taxon>
        <taxon>Alphaproteobacteria</taxon>
        <taxon>Hyphomicrobiales</taxon>
        <taxon>Rhodoblastaceae</taxon>
        <taxon>Rhodoblastus</taxon>
    </lineage>
</organism>
<reference evidence="3" key="1">
    <citation type="submission" date="2017-06" db="EMBL/GenBank/DDBJ databases">
        <authorList>
            <person name="Varghese N."/>
            <person name="Submissions S."/>
        </authorList>
    </citation>
    <scope>NUCLEOTIDE SEQUENCE [LARGE SCALE GENOMIC DNA]</scope>
    <source>
        <strain evidence="3">DSM 137</strain>
    </source>
</reference>
<dbReference type="AlphaFoldDB" id="A0A212QKV8"/>
<dbReference type="OrthoDB" id="8445896at2"/>
<keyword evidence="3" id="KW-1185">Reference proteome</keyword>
<dbReference type="RefSeq" id="WP_141098332.1">
    <property type="nucleotide sequence ID" value="NZ_FYDG01000001.1"/>
</dbReference>
<evidence type="ECO:0000313" key="2">
    <source>
        <dbReference type="EMBL" id="SNB60043.1"/>
    </source>
</evidence>
<evidence type="ECO:0000313" key="3">
    <source>
        <dbReference type="Proteomes" id="UP000198418"/>
    </source>
</evidence>
<evidence type="ECO:0000256" key="1">
    <source>
        <dbReference type="SAM" id="SignalP"/>
    </source>
</evidence>
<gene>
    <name evidence="2" type="ORF">SAMN06265338_101720</name>
</gene>
<accession>A0A212QKV8</accession>
<feature type="signal peptide" evidence="1">
    <location>
        <begin position="1"/>
        <end position="24"/>
    </location>
</feature>
<name>A0A212QKV8_RHOAC</name>
<evidence type="ECO:0008006" key="4">
    <source>
        <dbReference type="Google" id="ProtNLM"/>
    </source>
</evidence>
<keyword evidence="1" id="KW-0732">Signal</keyword>
<protein>
    <recommendedName>
        <fullName evidence="4">Right handed beta helix region</fullName>
    </recommendedName>
</protein>
<dbReference type="Proteomes" id="UP000198418">
    <property type="component" value="Unassembled WGS sequence"/>
</dbReference>
<dbReference type="PROSITE" id="PS51257">
    <property type="entry name" value="PROKAR_LIPOPROTEIN"/>
    <property type="match status" value="1"/>
</dbReference>
<dbReference type="EMBL" id="FYDG01000001">
    <property type="protein sequence ID" value="SNB60043.1"/>
    <property type="molecule type" value="Genomic_DNA"/>
</dbReference>
<proteinExistence type="predicted"/>
<dbReference type="Gene3D" id="2.150.10.10">
    <property type="entry name" value="Serralysin-like metalloprotease, C-terminal"/>
    <property type="match status" value="1"/>
</dbReference>
<feature type="chain" id="PRO_5012284474" description="Right handed beta helix region" evidence="1">
    <location>
        <begin position="25"/>
        <end position="829"/>
    </location>
</feature>
<sequence>MLRSRLRSSIASVALLASCPAAFAVPTGQSAPLSDGSALTITGSGSNVPRTAAARAVDQINALDFSTFQAAVSRAIAVGKTLRLPAGAYSYTGGSLQITVPVVFEAGALLSCNGGNVSFTNTVSASRNQIFASGCMPDFSNDKKQSYVFPEWWGAVGDSACTAGSGADSTAGLANAIASGAAQISLAGNANYRFTSLSTTRSHLSLIGADRGSTLMCQDDATGLLDGLALTGAGGQNIIKDINFSRIQNGVGSVAAASVVAGGSGYAVGDAITLAGGVSTTVAVLTVTSVSSGAVTGVSVQTAGAYTQPALPTATMTITPAVAQASTSGGGTGATFKLRWQGPADLRIQDDYFVTVEHNTFAGSGSWDHIRIEGKNTNPNQIYVERSQIFGANHDNVLIYGPSSSATPGDIYIEDHNYIRGAGFAGVEVLGYTNGIFETANTIYNNKYGNYWDAGPAGYIQSAKIRSNDIDTNASGDYYFGLSDVHYQQNWHSDVAPFVCTSCVNLQAEGNAFTIGGGTTAAVFNGALSVHFDGNNFTGGSTPIQVNPYNGTQSSQLTFASSNWSYGGGYFLTTTGTPSQITVGVQLTSTSQAVIAPTSAINNLTIIGQQSPDNNSNNAFSSVLWGKGNTVGAEESAAGGYANQVYGYGATAFGANNKAVGSFSTVRGYMASDDGLYGAQCFANGSTTGAIGGQQLCQHVLRGRSTGTSALRLTSDGNAAGSTNCLNLADSSHAQFMIMVSGFNPSAATSANWQSAGPNILTRGSGVASTYYSGSFSASTAPAVSTGAGSSARLQLSADTTNGCLNVTITPPDANTWDWEAAVIRLKMQ</sequence>